<accession>A0ABY8BCW4</accession>
<name>A0ABY8BCW4_9BURK</name>
<reference evidence="2 3" key="1">
    <citation type="submission" date="2023-02" db="EMBL/GenBank/DDBJ databases">
        <title>Gemone sequence of Telluria chitinolytica ACM 3522T.</title>
        <authorList>
            <person name="Frediansyah A."/>
            <person name="Miess H."/>
            <person name="Gross H."/>
        </authorList>
    </citation>
    <scope>NUCLEOTIDE SEQUENCE [LARGE SCALE GENOMIC DNA]</scope>
    <source>
        <strain evidence="2 3">ACM 3522</strain>
    </source>
</reference>
<organism evidence="2 3">
    <name type="scientific">Pseudoduganella chitinolytica</name>
    <dbReference type="NCBI Taxonomy" id="34070"/>
    <lineage>
        <taxon>Bacteria</taxon>
        <taxon>Pseudomonadati</taxon>
        <taxon>Pseudomonadota</taxon>
        <taxon>Betaproteobacteria</taxon>
        <taxon>Burkholderiales</taxon>
        <taxon>Oxalobacteraceae</taxon>
        <taxon>Telluria group</taxon>
        <taxon>Pseudoduganella</taxon>
    </lineage>
</organism>
<evidence type="ECO:0000313" key="3">
    <source>
        <dbReference type="Proteomes" id="UP001216510"/>
    </source>
</evidence>
<gene>
    <name evidence="2" type="ORF">PX653_01795</name>
</gene>
<dbReference type="EMBL" id="CP119083">
    <property type="protein sequence ID" value="WEF33551.1"/>
    <property type="molecule type" value="Genomic_DNA"/>
</dbReference>
<evidence type="ECO:0000313" key="2">
    <source>
        <dbReference type="EMBL" id="WEF33551.1"/>
    </source>
</evidence>
<feature type="compositionally biased region" description="Basic and acidic residues" evidence="1">
    <location>
        <begin position="8"/>
        <end position="18"/>
    </location>
</feature>
<feature type="region of interest" description="Disordered" evidence="1">
    <location>
        <begin position="1"/>
        <end position="26"/>
    </location>
</feature>
<protein>
    <submittedName>
        <fullName evidence="2">Uncharacterized protein</fullName>
    </submittedName>
</protein>
<sequence>MNATASIDHPHRTPRQDSARGQPADGGRVSYSVKFVCGLQPEACGCTPVRPGRYATQISIHNQSGEPVTVRKRLIPVVLGGVALGREPRFGTSRAEDSIELPPHTATLDDCCRIAELLFGAAGSALTIGLMEITVPRDVSVTAIYTTDRAIDVTPVAGIHA</sequence>
<dbReference type="RefSeq" id="WP_277416249.1">
    <property type="nucleotide sequence ID" value="NZ_CP119083.1"/>
</dbReference>
<keyword evidence="3" id="KW-1185">Reference proteome</keyword>
<proteinExistence type="predicted"/>
<dbReference type="Proteomes" id="UP001216510">
    <property type="component" value="Chromosome"/>
</dbReference>
<evidence type="ECO:0000256" key="1">
    <source>
        <dbReference type="SAM" id="MobiDB-lite"/>
    </source>
</evidence>